<evidence type="ECO:0000259" key="9">
    <source>
        <dbReference type="PROSITE" id="PS50198"/>
    </source>
</evidence>
<evidence type="ECO:0000256" key="1">
    <source>
        <dbReference type="ARBA" id="ARBA00000971"/>
    </source>
</evidence>
<evidence type="ECO:0000256" key="3">
    <source>
        <dbReference type="ARBA" id="ARBA00013194"/>
    </source>
</evidence>
<dbReference type="GO" id="GO:0003755">
    <property type="term" value="F:peptidyl-prolyl cis-trans isomerase activity"/>
    <property type="evidence" value="ECO:0007669"/>
    <property type="project" value="UniProtKB-KW"/>
</dbReference>
<keyword evidence="5 7" id="KW-0413">Isomerase</keyword>
<dbReference type="AlphaFoldDB" id="A0A8T0GKU4"/>
<evidence type="ECO:0000256" key="5">
    <source>
        <dbReference type="ARBA" id="ARBA00023235"/>
    </source>
</evidence>
<dbReference type="PROSITE" id="PS50198">
    <property type="entry name" value="PPIC_PPIASE_2"/>
    <property type="match status" value="1"/>
</dbReference>
<organism evidence="10 11">
    <name type="scientific">Ceratodon purpureus</name>
    <name type="common">Fire moss</name>
    <name type="synonym">Dicranum purpureum</name>
    <dbReference type="NCBI Taxonomy" id="3225"/>
    <lineage>
        <taxon>Eukaryota</taxon>
        <taxon>Viridiplantae</taxon>
        <taxon>Streptophyta</taxon>
        <taxon>Embryophyta</taxon>
        <taxon>Bryophyta</taxon>
        <taxon>Bryophytina</taxon>
        <taxon>Bryopsida</taxon>
        <taxon>Dicranidae</taxon>
        <taxon>Pseudoditrichales</taxon>
        <taxon>Ditrichaceae</taxon>
        <taxon>Ceratodon</taxon>
    </lineage>
</organism>
<dbReference type="InterPro" id="IPR023058">
    <property type="entry name" value="PPIase_PpiC_CS"/>
</dbReference>
<dbReference type="InterPro" id="IPR046357">
    <property type="entry name" value="PPIase_dom_sf"/>
</dbReference>
<dbReference type="Proteomes" id="UP000822688">
    <property type="component" value="Chromosome 10"/>
</dbReference>
<protein>
    <recommendedName>
        <fullName evidence="3">peptidylprolyl isomerase</fullName>
        <ecNumber evidence="3">5.2.1.8</ecNumber>
    </recommendedName>
    <alternativeName>
        <fullName evidence="6">Parvulin-14</fullName>
    </alternativeName>
</protein>
<comment type="caution">
    <text evidence="10">The sequence shown here is derived from an EMBL/GenBank/DDBJ whole genome shotgun (WGS) entry which is preliminary data.</text>
</comment>
<comment type="similarity">
    <text evidence="2">Belongs to the PpiC/parvulin rotamase family. PIN4 subfamily.</text>
</comment>
<comment type="catalytic activity">
    <reaction evidence="1">
        <text>[protein]-peptidylproline (omega=180) = [protein]-peptidylproline (omega=0)</text>
        <dbReference type="Rhea" id="RHEA:16237"/>
        <dbReference type="Rhea" id="RHEA-COMP:10747"/>
        <dbReference type="Rhea" id="RHEA-COMP:10748"/>
        <dbReference type="ChEBI" id="CHEBI:83833"/>
        <dbReference type="ChEBI" id="CHEBI:83834"/>
        <dbReference type="EC" id="5.2.1.8"/>
    </reaction>
</comment>
<reference evidence="10" key="1">
    <citation type="submission" date="2020-06" db="EMBL/GenBank/DDBJ databases">
        <title>WGS assembly of Ceratodon purpureus strain R40.</title>
        <authorList>
            <person name="Carey S.B."/>
            <person name="Jenkins J."/>
            <person name="Shu S."/>
            <person name="Lovell J.T."/>
            <person name="Sreedasyam A."/>
            <person name="Maumus F."/>
            <person name="Tiley G.P."/>
            <person name="Fernandez-Pozo N."/>
            <person name="Barry K."/>
            <person name="Chen C."/>
            <person name="Wang M."/>
            <person name="Lipzen A."/>
            <person name="Daum C."/>
            <person name="Saski C.A."/>
            <person name="Payton A.C."/>
            <person name="Mcbreen J.C."/>
            <person name="Conrad R.E."/>
            <person name="Kollar L.M."/>
            <person name="Olsson S."/>
            <person name="Huttunen S."/>
            <person name="Landis J.B."/>
            <person name="Wickett N.J."/>
            <person name="Johnson M.G."/>
            <person name="Rensing S.A."/>
            <person name="Grimwood J."/>
            <person name="Schmutz J."/>
            <person name="Mcdaniel S.F."/>
        </authorList>
    </citation>
    <scope>NUCLEOTIDE SEQUENCE</scope>
    <source>
        <strain evidence="10">R40</strain>
    </source>
</reference>
<dbReference type="PROSITE" id="PS01096">
    <property type="entry name" value="PPIC_PPIASE_1"/>
    <property type="match status" value="1"/>
</dbReference>
<feature type="region of interest" description="Disordered" evidence="8">
    <location>
        <begin position="38"/>
        <end position="64"/>
    </location>
</feature>
<name>A0A8T0GKU4_CERPU</name>
<dbReference type="Gene3D" id="3.10.50.40">
    <property type="match status" value="1"/>
</dbReference>
<dbReference type="SUPFAM" id="SSF54534">
    <property type="entry name" value="FKBP-like"/>
    <property type="match status" value="1"/>
</dbReference>
<dbReference type="GO" id="GO:0006364">
    <property type="term" value="P:rRNA processing"/>
    <property type="evidence" value="ECO:0007669"/>
    <property type="project" value="InterPro"/>
</dbReference>
<dbReference type="Pfam" id="PF00639">
    <property type="entry name" value="Rotamase"/>
    <property type="match status" value="1"/>
</dbReference>
<keyword evidence="4 7" id="KW-0697">Rotamase</keyword>
<accession>A0A8T0GKU4</accession>
<dbReference type="EC" id="5.2.1.8" evidence="3"/>
<gene>
    <name evidence="10" type="ORF">KC19_10G157400</name>
</gene>
<evidence type="ECO:0000256" key="2">
    <source>
        <dbReference type="ARBA" id="ARBA00010242"/>
    </source>
</evidence>
<dbReference type="GO" id="GO:0003677">
    <property type="term" value="F:DNA binding"/>
    <property type="evidence" value="ECO:0007669"/>
    <property type="project" value="InterPro"/>
</dbReference>
<dbReference type="InterPro" id="IPR000297">
    <property type="entry name" value="PPIase_PpiC"/>
</dbReference>
<evidence type="ECO:0000313" key="11">
    <source>
        <dbReference type="Proteomes" id="UP000822688"/>
    </source>
</evidence>
<evidence type="ECO:0000256" key="8">
    <source>
        <dbReference type="SAM" id="MobiDB-lite"/>
    </source>
</evidence>
<dbReference type="EMBL" id="CM026431">
    <property type="protein sequence ID" value="KAG0560151.1"/>
    <property type="molecule type" value="Genomic_DNA"/>
</dbReference>
<evidence type="ECO:0000313" key="10">
    <source>
        <dbReference type="EMBL" id="KAG0560151.1"/>
    </source>
</evidence>
<sequence length="332" mass="37513">MAAVKARQTSVREMTAVKEQTFQKSYRNDNVIEVENWKENQAVHPSQDRHGTLEPGPLKTRPPGLTKEERHLILRKASKIDCSDPEGKYRNDSYSAHDMRADEARRRGSQFKDLLIRPVHMMELDEKRRYSRSSLWGQNLDIGMRDPNSLENSHTGRFSQSRTKSFLDRRKSSVSFAAGRKKSSLINAIAFSRTSIMTEKKGKSLVQINHEQTIQARRESKMDSMGTCTYVKVRHILSDKQGLMTDVYNQLQKGWLAIGNKVPPKDFGKLAEKYSVCPSSKEGGDLGWVPRAKPGAAGPFQEVAFTTPVGAVSNVFQSSQGFHILMIEGRKN</sequence>
<dbReference type="PANTHER" id="PTHR45995">
    <property type="match status" value="1"/>
</dbReference>
<evidence type="ECO:0000256" key="7">
    <source>
        <dbReference type="PROSITE-ProRule" id="PRU00278"/>
    </source>
</evidence>
<keyword evidence="11" id="KW-1185">Reference proteome</keyword>
<evidence type="ECO:0000256" key="4">
    <source>
        <dbReference type="ARBA" id="ARBA00023110"/>
    </source>
</evidence>
<proteinExistence type="inferred from homology"/>
<evidence type="ECO:0000256" key="6">
    <source>
        <dbReference type="ARBA" id="ARBA00030737"/>
    </source>
</evidence>
<feature type="domain" description="PpiC" evidence="9">
    <location>
        <begin position="228"/>
        <end position="329"/>
    </location>
</feature>
<dbReference type="InterPro" id="IPR043323">
    <property type="entry name" value="PIN4"/>
</dbReference>